<protein>
    <submittedName>
        <fullName evidence="2">UPF0687 protein C20orf27 homolog</fullName>
    </submittedName>
</protein>
<name>A0A8C5FI63_GADMO</name>
<dbReference type="InterPro" id="IPR026794">
    <property type="entry name" value="ADISSP"/>
</dbReference>
<feature type="region of interest" description="Disordered" evidence="1">
    <location>
        <begin position="1"/>
        <end position="42"/>
    </location>
</feature>
<dbReference type="AlphaFoldDB" id="A0A8C5FI63"/>
<sequence>MWCVPLSYRSQGSTSSKGGGVRFPDDNEPPGSPTRRDDQTSPATITAIPEKDGSFLVKAGFLRSHHRYEVVFTVPDVQTVGKELFSLPPAAHSSLRVHCITSTLEGGIKVTCEYRTRQEGVLQEDITLVTKGRKDMCLKVHLQARVMDPHHGTPMLQEGVKCLGMEKDSQGKHSSSHKRK</sequence>
<accession>A0A8C5FI63</accession>
<reference evidence="2" key="2">
    <citation type="submission" date="2025-09" db="UniProtKB">
        <authorList>
            <consortium name="Ensembl"/>
        </authorList>
    </citation>
    <scope>IDENTIFICATION</scope>
</reference>
<evidence type="ECO:0000313" key="3">
    <source>
        <dbReference type="Proteomes" id="UP000694546"/>
    </source>
</evidence>
<gene>
    <name evidence="2" type="primary">LOC115540670</name>
</gene>
<reference evidence="2" key="1">
    <citation type="submission" date="2025-08" db="UniProtKB">
        <authorList>
            <consortium name="Ensembl"/>
        </authorList>
    </citation>
    <scope>IDENTIFICATION</scope>
</reference>
<dbReference type="PANTHER" id="PTHR13287">
    <property type="entry name" value="ADIPOSE-SECRETED SIGNALING PROTEIN"/>
    <property type="match status" value="1"/>
</dbReference>
<evidence type="ECO:0000313" key="2">
    <source>
        <dbReference type="Ensembl" id="ENSGMOP00000038648.1"/>
    </source>
</evidence>
<organism evidence="2 3">
    <name type="scientific">Gadus morhua</name>
    <name type="common">Atlantic cod</name>
    <dbReference type="NCBI Taxonomy" id="8049"/>
    <lineage>
        <taxon>Eukaryota</taxon>
        <taxon>Metazoa</taxon>
        <taxon>Chordata</taxon>
        <taxon>Craniata</taxon>
        <taxon>Vertebrata</taxon>
        <taxon>Euteleostomi</taxon>
        <taxon>Actinopterygii</taxon>
        <taxon>Neopterygii</taxon>
        <taxon>Teleostei</taxon>
        <taxon>Neoteleostei</taxon>
        <taxon>Acanthomorphata</taxon>
        <taxon>Zeiogadaria</taxon>
        <taxon>Gadariae</taxon>
        <taxon>Gadiformes</taxon>
        <taxon>Gadoidei</taxon>
        <taxon>Gadidae</taxon>
        <taxon>Gadus</taxon>
    </lineage>
</organism>
<dbReference type="Proteomes" id="UP000694546">
    <property type="component" value="Chromosome 3"/>
</dbReference>
<dbReference type="OMA" id="CLGAQRD"/>
<dbReference type="PANTHER" id="PTHR13287:SF8">
    <property type="entry name" value="SI:CH211-151P13.8"/>
    <property type="match status" value="1"/>
</dbReference>
<dbReference type="Pfam" id="PF15006">
    <property type="entry name" value="DUF4517"/>
    <property type="match status" value="1"/>
</dbReference>
<dbReference type="GeneTree" id="ENSGT00390000008711"/>
<keyword evidence="3" id="KW-1185">Reference proteome</keyword>
<evidence type="ECO:0000256" key="1">
    <source>
        <dbReference type="SAM" id="MobiDB-lite"/>
    </source>
</evidence>
<dbReference type="Ensembl" id="ENSGMOT00000053160.1">
    <property type="protein sequence ID" value="ENSGMOP00000038648.1"/>
    <property type="gene ID" value="ENSGMOG00000036651.1"/>
</dbReference>
<proteinExistence type="predicted"/>